<dbReference type="RefSeq" id="WP_146621004.1">
    <property type="nucleotide sequence ID" value="NZ_BJCC01000003.1"/>
</dbReference>
<evidence type="ECO:0000313" key="1">
    <source>
        <dbReference type="EMBL" id="GCF92496.1"/>
    </source>
</evidence>
<dbReference type="AlphaFoldDB" id="A0A4P5P4Y6"/>
<accession>A0A4P5P4Y6</accession>
<sequence>MIKGTYKLIDAIDQRTTVNVAKRLNGVVHYGHLPLLPGKVYELEDDELFLNSLKSLSVTKDSTKPLIEKLESYGVDFKEGSRTCCGGRVTKTVTYNIIEVNQSEDT</sequence>
<name>A0A4P5P4Y6_9ENTE</name>
<proteinExistence type="predicted"/>
<dbReference type="EMBL" id="BJCC01000003">
    <property type="protein sequence ID" value="GCF92496.1"/>
    <property type="molecule type" value="Genomic_DNA"/>
</dbReference>
<evidence type="ECO:0000313" key="2">
    <source>
        <dbReference type="Proteomes" id="UP000290567"/>
    </source>
</evidence>
<keyword evidence="2" id="KW-1185">Reference proteome</keyword>
<gene>
    <name evidence="1" type="ORF">NRIC_03870</name>
</gene>
<reference evidence="2" key="1">
    <citation type="submission" date="2019-02" db="EMBL/GenBank/DDBJ databases">
        <title>Draft genome sequence of Enterococcus sp. Gos25-1.</title>
        <authorList>
            <person name="Tanaka N."/>
            <person name="Shiwa Y."/>
            <person name="Fujita N."/>
        </authorList>
    </citation>
    <scope>NUCLEOTIDE SEQUENCE [LARGE SCALE GENOMIC DNA]</scope>
    <source>
        <strain evidence="2">Gos25-1</strain>
    </source>
</reference>
<organism evidence="1 2">
    <name type="scientific">Enterococcus florum</name>
    <dbReference type="NCBI Taxonomy" id="2480627"/>
    <lineage>
        <taxon>Bacteria</taxon>
        <taxon>Bacillati</taxon>
        <taxon>Bacillota</taxon>
        <taxon>Bacilli</taxon>
        <taxon>Lactobacillales</taxon>
        <taxon>Enterococcaceae</taxon>
        <taxon>Enterococcus</taxon>
    </lineage>
</organism>
<protein>
    <submittedName>
        <fullName evidence="1">Uncharacterized protein</fullName>
    </submittedName>
</protein>
<comment type="caution">
    <text evidence="1">The sequence shown here is derived from an EMBL/GenBank/DDBJ whole genome shotgun (WGS) entry which is preliminary data.</text>
</comment>
<dbReference type="Proteomes" id="UP000290567">
    <property type="component" value="Unassembled WGS sequence"/>
</dbReference>